<evidence type="ECO:0000313" key="3">
    <source>
        <dbReference type="Proteomes" id="UP001262410"/>
    </source>
</evidence>
<evidence type="ECO:0000313" key="2">
    <source>
        <dbReference type="EMBL" id="MDR6292346.1"/>
    </source>
</evidence>
<organism evidence="2 3">
    <name type="scientific">Inquilinus ginsengisoli</name>
    <dbReference type="NCBI Taxonomy" id="363840"/>
    <lineage>
        <taxon>Bacteria</taxon>
        <taxon>Pseudomonadati</taxon>
        <taxon>Pseudomonadota</taxon>
        <taxon>Alphaproteobacteria</taxon>
        <taxon>Rhodospirillales</taxon>
        <taxon>Rhodospirillaceae</taxon>
        <taxon>Inquilinus</taxon>
    </lineage>
</organism>
<feature type="region of interest" description="Disordered" evidence="1">
    <location>
        <begin position="153"/>
        <end position="174"/>
    </location>
</feature>
<dbReference type="EMBL" id="JAVDPW010000009">
    <property type="protein sequence ID" value="MDR6292346.1"/>
    <property type="molecule type" value="Genomic_DNA"/>
</dbReference>
<feature type="compositionally biased region" description="Polar residues" evidence="1">
    <location>
        <begin position="101"/>
        <end position="113"/>
    </location>
</feature>
<dbReference type="Proteomes" id="UP001262410">
    <property type="component" value="Unassembled WGS sequence"/>
</dbReference>
<sequence>MAGAKGLLQVQPTPVMGGLLGVPGSDDVAAGPPDLSDRYNTQLAAEDEAAFAKWLAQLSKSKGYDASQDLADYDLRGAWRSGAKAAANGHLPDTYKKPNHPTFSEESQYSSPDTPGGKWVQNGKAWEFAASPFNLRMTPPEALQAYFARAEPESRLRLPEGVQPTPVGLLGARQ</sequence>
<proteinExistence type="predicted"/>
<keyword evidence="3" id="KW-1185">Reference proteome</keyword>
<reference evidence="2 3" key="1">
    <citation type="submission" date="2023-07" db="EMBL/GenBank/DDBJ databases">
        <title>Sorghum-associated microbial communities from plants grown in Nebraska, USA.</title>
        <authorList>
            <person name="Schachtman D."/>
        </authorList>
    </citation>
    <scope>NUCLEOTIDE SEQUENCE [LARGE SCALE GENOMIC DNA]</scope>
    <source>
        <strain evidence="2 3">584</strain>
    </source>
</reference>
<feature type="region of interest" description="Disordered" evidence="1">
    <location>
        <begin position="86"/>
        <end position="120"/>
    </location>
</feature>
<evidence type="ECO:0000256" key="1">
    <source>
        <dbReference type="SAM" id="MobiDB-lite"/>
    </source>
</evidence>
<accession>A0ABU1JUQ8</accession>
<comment type="caution">
    <text evidence="2">The sequence shown here is derived from an EMBL/GenBank/DDBJ whole genome shotgun (WGS) entry which is preliminary data.</text>
</comment>
<dbReference type="RefSeq" id="WP_309798365.1">
    <property type="nucleotide sequence ID" value="NZ_JAVDPW010000009.1"/>
</dbReference>
<protein>
    <submittedName>
        <fullName evidence="2">Uncharacterized protein</fullName>
    </submittedName>
</protein>
<name>A0ABU1JUQ8_9PROT</name>
<gene>
    <name evidence="2" type="ORF">E9232_004886</name>
</gene>